<gene>
    <name evidence="2" type="ORF">Salat_0685500</name>
</gene>
<comment type="caution">
    <text evidence="2">The sequence shown here is derived from an EMBL/GenBank/DDBJ whole genome shotgun (WGS) entry which is preliminary data.</text>
</comment>
<dbReference type="EMBL" id="JACGWO010000002">
    <property type="protein sequence ID" value="KAK4435222.1"/>
    <property type="molecule type" value="Genomic_DNA"/>
</dbReference>
<dbReference type="Proteomes" id="UP001293254">
    <property type="component" value="Unassembled WGS sequence"/>
</dbReference>
<evidence type="ECO:0000313" key="3">
    <source>
        <dbReference type="Proteomes" id="UP001293254"/>
    </source>
</evidence>
<reference evidence="2" key="1">
    <citation type="submission" date="2020-06" db="EMBL/GenBank/DDBJ databases">
        <authorList>
            <person name="Li T."/>
            <person name="Hu X."/>
            <person name="Zhang T."/>
            <person name="Song X."/>
            <person name="Zhang H."/>
            <person name="Dai N."/>
            <person name="Sheng W."/>
            <person name="Hou X."/>
            <person name="Wei L."/>
        </authorList>
    </citation>
    <scope>NUCLEOTIDE SEQUENCE</scope>
    <source>
        <strain evidence="2">3651</strain>
        <tissue evidence="2">Leaf</tissue>
    </source>
</reference>
<organism evidence="2 3">
    <name type="scientific">Sesamum alatum</name>
    <dbReference type="NCBI Taxonomy" id="300844"/>
    <lineage>
        <taxon>Eukaryota</taxon>
        <taxon>Viridiplantae</taxon>
        <taxon>Streptophyta</taxon>
        <taxon>Embryophyta</taxon>
        <taxon>Tracheophyta</taxon>
        <taxon>Spermatophyta</taxon>
        <taxon>Magnoliopsida</taxon>
        <taxon>eudicotyledons</taxon>
        <taxon>Gunneridae</taxon>
        <taxon>Pentapetalae</taxon>
        <taxon>asterids</taxon>
        <taxon>lamiids</taxon>
        <taxon>Lamiales</taxon>
        <taxon>Pedaliaceae</taxon>
        <taxon>Sesamum</taxon>
    </lineage>
</organism>
<name>A0AAE1YS92_9LAMI</name>
<evidence type="ECO:0000256" key="1">
    <source>
        <dbReference type="SAM" id="MobiDB-lite"/>
    </source>
</evidence>
<accession>A0AAE1YS92</accession>
<dbReference type="AlphaFoldDB" id="A0AAE1YS92"/>
<feature type="region of interest" description="Disordered" evidence="1">
    <location>
        <begin position="1"/>
        <end position="24"/>
    </location>
</feature>
<keyword evidence="3" id="KW-1185">Reference proteome</keyword>
<protein>
    <submittedName>
        <fullName evidence="2">Uncharacterized protein</fullName>
    </submittedName>
</protein>
<sequence length="218" mass="23226">MVDGGGDGRRGWGGGSLGRGSPRRFDRGASIFDFERGVTGGEGGFVERSGGEARVVHLRGVDVGRKLPATGDDGSWKEGVAGFVTEYVEHAPAPRRFILVGLAGFGLVGGNSDIGRDEAHQFYILSGQGRTGRLDSEHKRLQRLKVASLWLTLRGKVEGNDGVQGVGLRASFQFLSFSRGGSRGSRTGKCPRGSSWWIEEGFFSKLGVAENSARQSAP</sequence>
<reference evidence="2" key="2">
    <citation type="journal article" date="2024" name="Plant">
        <title>Genomic evolution and insights into agronomic trait innovations of Sesamum species.</title>
        <authorList>
            <person name="Miao H."/>
            <person name="Wang L."/>
            <person name="Qu L."/>
            <person name="Liu H."/>
            <person name="Sun Y."/>
            <person name="Le M."/>
            <person name="Wang Q."/>
            <person name="Wei S."/>
            <person name="Zheng Y."/>
            <person name="Lin W."/>
            <person name="Duan Y."/>
            <person name="Cao H."/>
            <person name="Xiong S."/>
            <person name="Wang X."/>
            <person name="Wei L."/>
            <person name="Li C."/>
            <person name="Ma Q."/>
            <person name="Ju M."/>
            <person name="Zhao R."/>
            <person name="Li G."/>
            <person name="Mu C."/>
            <person name="Tian Q."/>
            <person name="Mei H."/>
            <person name="Zhang T."/>
            <person name="Gao T."/>
            <person name="Zhang H."/>
        </authorList>
    </citation>
    <scope>NUCLEOTIDE SEQUENCE</scope>
    <source>
        <strain evidence="2">3651</strain>
    </source>
</reference>
<evidence type="ECO:0000313" key="2">
    <source>
        <dbReference type="EMBL" id="KAK4435222.1"/>
    </source>
</evidence>
<proteinExistence type="predicted"/>
<feature type="compositionally biased region" description="Basic and acidic residues" evidence="1">
    <location>
        <begin position="1"/>
        <end position="10"/>
    </location>
</feature>